<accession>M6VC99</accession>
<reference evidence="1 2" key="1">
    <citation type="submission" date="2013-01" db="EMBL/GenBank/DDBJ databases">
        <authorList>
            <person name="Harkins D.M."/>
            <person name="Durkin A.S."/>
            <person name="Brinkac L.M."/>
            <person name="Haft D.H."/>
            <person name="Selengut J.D."/>
            <person name="Sanka R."/>
            <person name="DePew J."/>
            <person name="Purushe J."/>
            <person name="Matthias M.A."/>
            <person name="Vinetz J.M."/>
            <person name="Sutton G.G."/>
            <person name="Nierman W.C."/>
            <person name="Fouts D.E."/>
        </authorList>
    </citation>
    <scope>NUCLEOTIDE SEQUENCE [LARGE SCALE GENOMIC DNA]</scope>
    <source>
        <strain evidence="1 2">HAI1536</strain>
    </source>
</reference>
<dbReference type="Proteomes" id="UP000012112">
    <property type="component" value="Unassembled WGS sequence"/>
</dbReference>
<comment type="caution">
    <text evidence="1">The sequence shown here is derived from an EMBL/GenBank/DDBJ whole genome shotgun (WGS) entry which is preliminary data.</text>
</comment>
<dbReference type="AlphaFoldDB" id="M6VC99"/>
<name>M6VC99_9LEPT</name>
<evidence type="ECO:0000313" key="2">
    <source>
        <dbReference type="Proteomes" id="UP000012112"/>
    </source>
</evidence>
<gene>
    <name evidence="1" type="ORF">LEP1GSC172_2397</name>
</gene>
<protein>
    <submittedName>
        <fullName evidence="1">Uncharacterized protein</fullName>
    </submittedName>
</protein>
<proteinExistence type="predicted"/>
<sequence>MSQITSSTKSDLYELHCKKFFQTASREVIRGNYYVSSN</sequence>
<evidence type="ECO:0000313" key="1">
    <source>
        <dbReference type="EMBL" id="EMO55067.1"/>
    </source>
</evidence>
<dbReference type="EMBL" id="AKWD02000016">
    <property type="protein sequence ID" value="EMO55067.1"/>
    <property type="molecule type" value="Genomic_DNA"/>
</dbReference>
<organism evidence="1 2">
    <name type="scientific">Leptospira noguchii</name>
    <dbReference type="NCBI Taxonomy" id="28182"/>
    <lineage>
        <taxon>Bacteria</taxon>
        <taxon>Pseudomonadati</taxon>
        <taxon>Spirochaetota</taxon>
        <taxon>Spirochaetia</taxon>
        <taxon>Leptospirales</taxon>
        <taxon>Leptospiraceae</taxon>
        <taxon>Leptospira</taxon>
    </lineage>
</organism>